<dbReference type="STRING" id="1266925.GCA_000619905_00798"/>
<organism evidence="2 3">
    <name type="scientific">Nitrosospira briensis</name>
    <dbReference type="NCBI Taxonomy" id="35799"/>
    <lineage>
        <taxon>Bacteria</taxon>
        <taxon>Pseudomonadati</taxon>
        <taxon>Pseudomonadota</taxon>
        <taxon>Betaproteobacteria</taxon>
        <taxon>Nitrosomonadales</taxon>
        <taxon>Nitrosomonadaceae</taxon>
        <taxon>Nitrosospira</taxon>
    </lineage>
</organism>
<dbReference type="Pfam" id="PF05643">
    <property type="entry name" value="GNA1162-like"/>
    <property type="match status" value="1"/>
</dbReference>
<feature type="signal peptide" evidence="1">
    <location>
        <begin position="1"/>
        <end position="20"/>
    </location>
</feature>
<proteinExistence type="predicted"/>
<name>A0A1I4XED1_9PROT</name>
<reference evidence="3" key="1">
    <citation type="submission" date="2016-10" db="EMBL/GenBank/DDBJ databases">
        <authorList>
            <person name="Varghese N."/>
        </authorList>
    </citation>
    <scope>NUCLEOTIDE SEQUENCE [LARGE SCALE GENOMIC DNA]</scope>
    <source>
        <strain evidence="3">Nsp8</strain>
    </source>
</reference>
<accession>A0A1I4XED1</accession>
<dbReference type="RefSeq" id="WP_074793492.1">
    <property type="nucleotide sequence ID" value="NZ_FOVJ01000001.1"/>
</dbReference>
<evidence type="ECO:0000256" key="1">
    <source>
        <dbReference type="SAM" id="SignalP"/>
    </source>
</evidence>
<dbReference type="OrthoDB" id="1014694at2"/>
<keyword evidence="1" id="KW-0732">Signal</keyword>
<dbReference type="AlphaFoldDB" id="A0A1I4XED1"/>
<feature type="chain" id="PRO_5010374742" description="Lipoprotein" evidence="1">
    <location>
        <begin position="21"/>
        <end position="212"/>
    </location>
</feature>
<gene>
    <name evidence="2" type="ORF">SAMN05216386_0059</name>
</gene>
<dbReference type="Proteomes" id="UP000183107">
    <property type="component" value="Unassembled WGS sequence"/>
</dbReference>
<sequence>MKSALVIAACFALGQLSGCAVQPAKIDLSAFHTHKPRSIVVVPVLNETTEISAPSVFVSTITKPLAERGYYVFPVYLTDLVLRDFGLAEAGHIHQLETQRLFELFGADAALFITIKDWSSKYVVLASTVVVEMDYELKDTRTGTVLWQSKQQVVQNSGGSDLISMAIMAAVNAMLTDYLPLARQANNQAFVPPMGLPAGPYNSDYGRDQDKF</sequence>
<dbReference type="EMBL" id="FOVJ01000001">
    <property type="protein sequence ID" value="SFN23843.1"/>
    <property type="molecule type" value="Genomic_DNA"/>
</dbReference>
<keyword evidence="3" id="KW-1185">Reference proteome</keyword>
<dbReference type="InterPro" id="IPR008517">
    <property type="entry name" value="GNA1162-like"/>
</dbReference>
<dbReference type="Gene3D" id="3.40.50.10610">
    <property type="entry name" value="ABC-type transport auxiliary lipoprotein component"/>
    <property type="match status" value="1"/>
</dbReference>
<evidence type="ECO:0000313" key="3">
    <source>
        <dbReference type="Proteomes" id="UP000183107"/>
    </source>
</evidence>
<protein>
    <recommendedName>
        <fullName evidence="4">Lipoprotein</fullName>
    </recommendedName>
</protein>
<evidence type="ECO:0008006" key="4">
    <source>
        <dbReference type="Google" id="ProtNLM"/>
    </source>
</evidence>
<evidence type="ECO:0000313" key="2">
    <source>
        <dbReference type="EMBL" id="SFN23843.1"/>
    </source>
</evidence>